<dbReference type="CDD" id="cd18034">
    <property type="entry name" value="DEXHc_dicer"/>
    <property type="match status" value="1"/>
</dbReference>
<dbReference type="Pfam" id="PF00271">
    <property type="entry name" value="Helicase_C"/>
    <property type="match status" value="1"/>
</dbReference>
<dbReference type="CDD" id="cd00593">
    <property type="entry name" value="RIBOc"/>
    <property type="match status" value="2"/>
</dbReference>
<feature type="domain" description="RNase III" evidence="18">
    <location>
        <begin position="1203"/>
        <end position="1355"/>
    </location>
</feature>
<comment type="caution">
    <text evidence="22">The sequence shown here is derived from an EMBL/GenBank/DDBJ whole genome shotgun (WGS) entry which is preliminary data.</text>
</comment>
<dbReference type="Gene3D" id="3.30.160.380">
    <property type="entry name" value="Dicer dimerisation domain"/>
    <property type="match status" value="1"/>
</dbReference>
<feature type="domain" description="RNase III" evidence="18">
    <location>
        <begin position="998"/>
        <end position="1156"/>
    </location>
</feature>
<dbReference type="GO" id="GO:0005737">
    <property type="term" value="C:cytoplasm"/>
    <property type="evidence" value="ECO:0007669"/>
    <property type="project" value="TreeGrafter"/>
</dbReference>
<reference evidence="22 23" key="1">
    <citation type="submission" date="2019-09" db="EMBL/GenBank/DDBJ databases">
        <title>Draft genome of the ectomycorrhizal ascomycete Sphaerosporella brunnea.</title>
        <authorList>
            <consortium name="DOE Joint Genome Institute"/>
            <person name="Benucci G.M."/>
            <person name="Marozzi G."/>
            <person name="Antonielli L."/>
            <person name="Sanchez S."/>
            <person name="Marco P."/>
            <person name="Wang X."/>
            <person name="Falini L.B."/>
            <person name="Barry K."/>
            <person name="Haridas S."/>
            <person name="Lipzen A."/>
            <person name="Labutti K."/>
            <person name="Grigoriev I.V."/>
            <person name="Murat C."/>
            <person name="Martin F."/>
            <person name="Albertini E."/>
            <person name="Donnini D."/>
            <person name="Bonito G."/>
        </authorList>
    </citation>
    <scope>NUCLEOTIDE SEQUENCE [LARGE SCALE GENOMIC DNA]</scope>
    <source>
        <strain evidence="22 23">Sb_GMNB300</strain>
    </source>
</reference>
<dbReference type="PROSITE" id="PS50142">
    <property type="entry name" value="RNASE_3_2"/>
    <property type="match status" value="2"/>
</dbReference>
<dbReference type="GO" id="GO:0030422">
    <property type="term" value="P:siRNA processing"/>
    <property type="evidence" value="ECO:0007669"/>
    <property type="project" value="TreeGrafter"/>
</dbReference>
<evidence type="ECO:0000256" key="10">
    <source>
        <dbReference type="ARBA" id="ARBA00022840"/>
    </source>
</evidence>
<dbReference type="InterPro" id="IPR014720">
    <property type="entry name" value="dsRBD_dom"/>
</dbReference>
<dbReference type="GO" id="GO:0005524">
    <property type="term" value="F:ATP binding"/>
    <property type="evidence" value="ECO:0007669"/>
    <property type="project" value="UniProtKB-KW"/>
</dbReference>
<dbReference type="InterPro" id="IPR005034">
    <property type="entry name" value="Dicer_dimerisation"/>
</dbReference>
<feature type="domain" description="Dicer dsRNA-binding fold" evidence="21">
    <location>
        <begin position="604"/>
        <end position="695"/>
    </location>
</feature>
<keyword evidence="7" id="KW-0547">Nucleotide-binding</keyword>
<evidence type="ECO:0000259" key="17">
    <source>
        <dbReference type="PROSITE" id="PS50137"/>
    </source>
</evidence>
<dbReference type="PROSITE" id="PS50137">
    <property type="entry name" value="DS_RBD"/>
    <property type="match status" value="1"/>
</dbReference>
<evidence type="ECO:0000256" key="1">
    <source>
        <dbReference type="ARBA" id="ARBA00001936"/>
    </source>
</evidence>
<evidence type="ECO:0000256" key="4">
    <source>
        <dbReference type="ARBA" id="ARBA00022721"/>
    </source>
</evidence>
<dbReference type="Gene3D" id="3.40.50.300">
    <property type="entry name" value="P-loop containing nucleotide triphosphate hydrolases"/>
    <property type="match status" value="2"/>
</dbReference>
<dbReference type="GO" id="GO:0005634">
    <property type="term" value="C:nucleus"/>
    <property type="evidence" value="ECO:0007669"/>
    <property type="project" value="TreeGrafter"/>
</dbReference>
<evidence type="ECO:0000256" key="3">
    <source>
        <dbReference type="ARBA" id="ARBA00020797"/>
    </source>
</evidence>
<dbReference type="Gene3D" id="3.30.160.20">
    <property type="match status" value="1"/>
</dbReference>
<evidence type="ECO:0000256" key="7">
    <source>
        <dbReference type="ARBA" id="ARBA00022741"/>
    </source>
</evidence>
<dbReference type="SUPFAM" id="SSF54768">
    <property type="entry name" value="dsRNA-binding domain-like"/>
    <property type="match status" value="1"/>
</dbReference>
<feature type="domain" description="Helicase C-terminal" evidence="20">
    <location>
        <begin position="414"/>
        <end position="589"/>
    </location>
</feature>
<evidence type="ECO:0000256" key="2">
    <source>
        <dbReference type="ARBA" id="ARBA00001946"/>
    </source>
</evidence>
<evidence type="ECO:0000256" key="5">
    <source>
        <dbReference type="ARBA" id="ARBA00022723"/>
    </source>
</evidence>
<feature type="domain" description="DRBM" evidence="17">
    <location>
        <begin position="1423"/>
        <end position="1455"/>
    </location>
</feature>
<dbReference type="OrthoDB" id="416741at2759"/>
<protein>
    <recommendedName>
        <fullName evidence="3">Dicer-like protein 1</fullName>
    </recommendedName>
</protein>
<dbReference type="GO" id="GO:0046872">
    <property type="term" value="F:metal ion binding"/>
    <property type="evidence" value="ECO:0007669"/>
    <property type="project" value="UniProtKB-KW"/>
</dbReference>
<dbReference type="FunFam" id="3.40.50.300:FF:001669">
    <property type="entry name" value="Dicer-like protein 1"/>
    <property type="match status" value="1"/>
</dbReference>
<dbReference type="InterPro" id="IPR036389">
    <property type="entry name" value="RNase_III_sf"/>
</dbReference>
<proteinExistence type="inferred from homology"/>
<accession>A0A5J5EVB7</accession>
<keyword evidence="9" id="KW-0347">Helicase</keyword>
<evidence type="ECO:0000256" key="11">
    <source>
        <dbReference type="ARBA" id="ARBA00022842"/>
    </source>
</evidence>
<evidence type="ECO:0000259" key="21">
    <source>
        <dbReference type="PROSITE" id="PS51327"/>
    </source>
</evidence>
<dbReference type="PROSITE" id="PS51327">
    <property type="entry name" value="DICER_DSRBF"/>
    <property type="match status" value="1"/>
</dbReference>
<dbReference type="Pfam" id="PF00636">
    <property type="entry name" value="Ribonuclease_3"/>
    <property type="match status" value="2"/>
</dbReference>
<evidence type="ECO:0000313" key="22">
    <source>
        <dbReference type="EMBL" id="KAA8904644.1"/>
    </source>
</evidence>
<evidence type="ECO:0000259" key="18">
    <source>
        <dbReference type="PROSITE" id="PS50142"/>
    </source>
</evidence>
<comment type="function">
    <text evidence="15">Dicer-like endonuclease involved in cleaving double-stranded RNA in the RNA interference (RNAi) pathway. Produces 21 to 25 bp dsRNAs (siRNAs) which target the selective destruction of homologous RNAs leading to sequence-specific suppression of gene expression, called post-transcriptional gene silencing (PTGS). Part of a broad host defense response against viral infection and transposons.</text>
</comment>
<keyword evidence="5" id="KW-0479">Metal-binding</keyword>
<feature type="domain" description="Helicase ATP-binding" evidence="19">
    <location>
        <begin position="86"/>
        <end position="269"/>
    </location>
</feature>
<evidence type="ECO:0000256" key="8">
    <source>
        <dbReference type="ARBA" id="ARBA00022801"/>
    </source>
</evidence>
<evidence type="ECO:0000313" key="23">
    <source>
        <dbReference type="Proteomes" id="UP000326924"/>
    </source>
</evidence>
<dbReference type="InterPro" id="IPR056755">
    <property type="entry name" value="DSRM_2"/>
</dbReference>
<name>A0A5J5EVB7_9PEZI</name>
<dbReference type="InterPro" id="IPR014001">
    <property type="entry name" value="Helicase_ATP-bd"/>
</dbReference>
<evidence type="ECO:0000259" key="19">
    <source>
        <dbReference type="PROSITE" id="PS51192"/>
    </source>
</evidence>
<gene>
    <name evidence="22" type="ORF">FN846DRAFT_21763</name>
</gene>
<keyword evidence="23" id="KW-1185">Reference proteome</keyword>
<dbReference type="SUPFAM" id="SSF69065">
    <property type="entry name" value="RNase III domain-like"/>
    <property type="match status" value="2"/>
</dbReference>
<dbReference type="GO" id="GO:0051607">
    <property type="term" value="P:defense response to virus"/>
    <property type="evidence" value="ECO:0007669"/>
    <property type="project" value="UniProtKB-KW"/>
</dbReference>
<comment type="cofactor">
    <cofactor evidence="2">
        <name>Mg(2+)</name>
        <dbReference type="ChEBI" id="CHEBI:18420"/>
    </cofactor>
</comment>
<dbReference type="GO" id="GO:0003723">
    <property type="term" value="F:RNA binding"/>
    <property type="evidence" value="ECO:0007669"/>
    <property type="project" value="UniProtKB-UniRule"/>
</dbReference>
<keyword evidence="8" id="KW-0378">Hydrolase</keyword>
<keyword evidence="12 16" id="KW-0694">RNA-binding</keyword>
<dbReference type="GO" id="GO:0050688">
    <property type="term" value="P:regulation of defense response to virus"/>
    <property type="evidence" value="ECO:0007669"/>
    <property type="project" value="UniProtKB-KW"/>
</dbReference>
<dbReference type="SMART" id="SM00490">
    <property type="entry name" value="HELICc"/>
    <property type="match status" value="1"/>
</dbReference>
<dbReference type="InterPro" id="IPR000999">
    <property type="entry name" value="RNase_III_dom"/>
</dbReference>
<dbReference type="SMART" id="SM00487">
    <property type="entry name" value="DEXDc"/>
    <property type="match status" value="1"/>
</dbReference>
<dbReference type="EMBL" id="VXIS01000105">
    <property type="protein sequence ID" value="KAA8904644.1"/>
    <property type="molecule type" value="Genomic_DNA"/>
</dbReference>
<dbReference type="PROSITE" id="PS00517">
    <property type="entry name" value="RNASE_3_1"/>
    <property type="match status" value="1"/>
</dbReference>
<dbReference type="PROSITE" id="PS51194">
    <property type="entry name" value="HELICASE_CTER"/>
    <property type="match status" value="1"/>
</dbReference>
<dbReference type="Pfam" id="PF00270">
    <property type="entry name" value="DEAD"/>
    <property type="match status" value="1"/>
</dbReference>
<dbReference type="Proteomes" id="UP000326924">
    <property type="component" value="Unassembled WGS sequence"/>
</dbReference>
<evidence type="ECO:0000256" key="13">
    <source>
        <dbReference type="ARBA" id="ARBA00023118"/>
    </source>
</evidence>
<dbReference type="InterPro" id="IPR001650">
    <property type="entry name" value="Helicase_C-like"/>
</dbReference>
<dbReference type="PANTHER" id="PTHR14950">
    <property type="entry name" value="DICER-RELATED"/>
    <property type="match status" value="1"/>
</dbReference>
<dbReference type="SMART" id="SM00535">
    <property type="entry name" value="RIBOc"/>
    <property type="match status" value="2"/>
</dbReference>
<dbReference type="GO" id="GO:0004386">
    <property type="term" value="F:helicase activity"/>
    <property type="evidence" value="ECO:0007669"/>
    <property type="project" value="UniProtKB-KW"/>
</dbReference>
<evidence type="ECO:0000259" key="20">
    <source>
        <dbReference type="PROSITE" id="PS51194"/>
    </source>
</evidence>
<dbReference type="SUPFAM" id="SSF52540">
    <property type="entry name" value="P-loop containing nucleoside triphosphate hydrolases"/>
    <property type="match status" value="1"/>
</dbReference>
<evidence type="ECO:0000256" key="16">
    <source>
        <dbReference type="PROSITE-ProRule" id="PRU00657"/>
    </source>
</evidence>
<dbReference type="PANTHER" id="PTHR14950:SF62">
    <property type="entry name" value="DICER-LIKE PROTEIN 1"/>
    <property type="match status" value="1"/>
</dbReference>
<evidence type="ECO:0000256" key="6">
    <source>
        <dbReference type="ARBA" id="ARBA00022737"/>
    </source>
</evidence>
<dbReference type="InterPro" id="IPR027417">
    <property type="entry name" value="P-loop_NTPase"/>
</dbReference>
<sequence>MTRMKRRKCLPKLRWLRTNLGRSIGAWAHPAASVTRCSRNERESDNIIKVNSKKDVVKDDNKLSTRQLVHKAAKVITDPREYQLELFEIAKQMNCLAVLDTGSGKTLIACLLIRHIINEELESRRQGKHRRVSFFLVDSVTLVFQQSSVLENNIDAKVGRYYGDMCDNDKMWKPEVWEKILDKDQVIVMTADVLYLLLCRAFVGMKDINLLCFDEAHHAKKNHVYARIIKDFYEPLPTEFRPKIFGMTASPVDARVDVVEAAMDLERLLHSQIRTAEELSFVQRAAKRPNEQIIPFKPLKAPWETSLCLNLRKKYGDLHVLRKVFAFAKEATSQLGPWCADQIWESALSEKSAHKLQRKTEKATGKTFSKEAMDALEKEIALIQEAHEYISTLAFDPPQLTEEDCSSKVLLLRQVLQKIYRTRDSEKCIIFVQQRYTARCLFELLKDNVSDQFRVGILVGSRPGTTGEENFSLRQQMLNVHRFRNGKLNCLIATSVAEEGLDVPDCNWVIRFDLYTTMIQYIQSRGRARHIKSRYFHMVEEGNMDHRQLLHDVFKAEEAMRNFCKHLPEDRTISRTDIQELEEQADEPYYLEEETGAKLTLTSALQVISTFASNLDHNGEDEGQPIYVVKPATGRRFVCQLILPSTSPINGIECLPQPSKAGAKRLVAFEACLRLRAGKHLNGHFLPKIRRKELPKFANARLAVDANRSNTYTFRRKPSFWDVNDPTPPTKLWVTIILVQDPKHFCDMQYICIATREPLPRMPPFKVYGAKGEPTQVQFLRLKEPLNLDEEKLEILNSFLDRIFFDVFNKHFEISYETTRYWLAPVLGQEFDENMSASDLIDWETLKFVAAHRDLPFEPGDDPTVAEERFLIDRVDRSRRFISHGWVQGIGPSDKVLEGTSGAGVFANILDYSYNAGKKRRWMQVKWDIPETEPVYSAERLLHRLNFLDPPTERELELSVGALICPSAFSISRIPVRLVHALMLFPSVSTRMDAFLHAWELSKILGLGDLDLSLALEAITKDSDNTDLPLEKQINKQRGMGNNYERLEFLGDCYLKLGTSISLFCRSHSDSEFQLHVERMIMVCNQNLFQKARKIGIPDYIQTQGFSRRTWYPHMKLLHGKKTGVEAIKTNLHTLGDKSVADVCEALIGAALFDKGLDGATKMVSSILGSEHHSQQCFADYYKGYVKPGYQLAQPTASQQKLADDIEAQFGYRFKSPTLLMSAFTHPSNPWPWEKVPSYQRLEFLGDALLDLACVEFIFKKYPEADPQWLTEHKMAMVSNRFLGAVSVILGFHKKIRKVGAHLDAAIAEYVTNILQAKEKSDAPNFWADLSIMVPPKTLPDVLEAFIGAMFVDSEFKYSLIEGFFDVHIRPYFVDMSLYDDFAGQHPSTFLAKKLDNIGCQQWGWETTTKRTDEDGLKVFTAVVIHGEIFSVGTGASAKAARIIAAEAALEKLNSFSPEEVRNLCNCPKSTDKEEAKGDE</sequence>
<keyword evidence="10" id="KW-0067">ATP-binding</keyword>
<evidence type="ECO:0000256" key="12">
    <source>
        <dbReference type="ARBA" id="ARBA00022884"/>
    </source>
</evidence>
<keyword evidence="4" id="KW-0930">Antiviral protein</keyword>
<comment type="similarity">
    <text evidence="16">Belongs to the helicase family. Dicer subfamily.</text>
</comment>
<evidence type="ECO:0000256" key="15">
    <source>
        <dbReference type="ARBA" id="ARBA00025403"/>
    </source>
</evidence>
<evidence type="ECO:0000256" key="14">
    <source>
        <dbReference type="ARBA" id="ARBA00023211"/>
    </source>
</evidence>
<dbReference type="CDD" id="cd18802">
    <property type="entry name" value="SF2_C_dicer"/>
    <property type="match status" value="1"/>
</dbReference>
<dbReference type="Gene3D" id="1.10.1520.10">
    <property type="entry name" value="Ribonuclease III domain"/>
    <property type="match status" value="2"/>
</dbReference>
<organism evidence="22 23">
    <name type="scientific">Sphaerosporella brunnea</name>
    <dbReference type="NCBI Taxonomy" id="1250544"/>
    <lineage>
        <taxon>Eukaryota</taxon>
        <taxon>Fungi</taxon>
        <taxon>Dikarya</taxon>
        <taxon>Ascomycota</taxon>
        <taxon>Pezizomycotina</taxon>
        <taxon>Pezizomycetes</taxon>
        <taxon>Pezizales</taxon>
        <taxon>Pyronemataceae</taxon>
        <taxon>Sphaerosporella</taxon>
    </lineage>
</organism>
<dbReference type="Pfam" id="PF24995">
    <property type="entry name" value="DSRM_2"/>
    <property type="match status" value="1"/>
</dbReference>
<dbReference type="FunFam" id="1.10.1520.10:FF:000015">
    <property type="entry name" value="Dicer-like protein 1"/>
    <property type="match status" value="1"/>
</dbReference>
<comment type="cofactor">
    <cofactor evidence="1">
        <name>Mn(2+)</name>
        <dbReference type="ChEBI" id="CHEBI:29035"/>
    </cofactor>
</comment>
<dbReference type="PROSITE" id="PS51192">
    <property type="entry name" value="HELICASE_ATP_BIND_1"/>
    <property type="match status" value="1"/>
</dbReference>
<dbReference type="InterPro" id="IPR011545">
    <property type="entry name" value="DEAD/DEAH_box_helicase_dom"/>
</dbReference>
<evidence type="ECO:0000256" key="9">
    <source>
        <dbReference type="ARBA" id="ARBA00022806"/>
    </source>
</evidence>
<dbReference type="InParanoid" id="A0A5J5EVB7"/>
<dbReference type="GO" id="GO:0004525">
    <property type="term" value="F:ribonuclease III activity"/>
    <property type="evidence" value="ECO:0007669"/>
    <property type="project" value="InterPro"/>
</dbReference>
<dbReference type="Pfam" id="PF03368">
    <property type="entry name" value="Dicer_dimer"/>
    <property type="match status" value="1"/>
</dbReference>
<keyword evidence="6" id="KW-0677">Repeat</keyword>
<keyword evidence="11" id="KW-0460">Magnesium</keyword>
<keyword evidence="14" id="KW-0464">Manganese</keyword>
<keyword evidence="13" id="KW-0051">Antiviral defense</keyword>
<dbReference type="InterPro" id="IPR038248">
    <property type="entry name" value="Dicer_dimer_sf"/>
</dbReference>